<name>A0A9X8RDR4_9BACI</name>
<proteinExistence type="predicted"/>
<evidence type="ECO:0000313" key="1">
    <source>
        <dbReference type="EMBL" id="SIS02309.1"/>
    </source>
</evidence>
<organism evidence="1 2">
    <name type="scientific">Peribacillus simplex</name>
    <dbReference type="NCBI Taxonomy" id="1478"/>
    <lineage>
        <taxon>Bacteria</taxon>
        <taxon>Bacillati</taxon>
        <taxon>Bacillota</taxon>
        <taxon>Bacilli</taxon>
        <taxon>Bacillales</taxon>
        <taxon>Bacillaceae</taxon>
        <taxon>Peribacillus</taxon>
    </lineage>
</organism>
<dbReference type="EMBL" id="FTMX01000009">
    <property type="protein sequence ID" value="SIS02309.1"/>
    <property type="molecule type" value="Genomic_DNA"/>
</dbReference>
<sequence length="67" mass="8060">MLKNGYGARTSRKMQLTIAEQKNPVYQYRIFDQTFLQTVKLCFKRFDFFQNGATLFQIHTNKLFLNF</sequence>
<reference evidence="1 2" key="1">
    <citation type="submission" date="2017-01" db="EMBL/GenBank/DDBJ databases">
        <authorList>
            <person name="Varghese N."/>
            <person name="Submissions S."/>
        </authorList>
    </citation>
    <scope>NUCLEOTIDE SEQUENCE [LARGE SCALE GENOMIC DNA]</scope>
    <source>
        <strain evidence="1 2">RUG2-6</strain>
    </source>
</reference>
<dbReference type="AlphaFoldDB" id="A0A9X8RDR4"/>
<comment type="caution">
    <text evidence="1">The sequence shown here is derived from an EMBL/GenBank/DDBJ whole genome shotgun (WGS) entry which is preliminary data.</text>
</comment>
<dbReference type="Proteomes" id="UP000185829">
    <property type="component" value="Unassembled WGS sequence"/>
</dbReference>
<accession>A0A9X8RDR4</accession>
<gene>
    <name evidence="1" type="ORF">SAMN05878482_109122</name>
</gene>
<evidence type="ECO:0000313" key="2">
    <source>
        <dbReference type="Proteomes" id="UP000185829"/>
    </source>
</evidence>
<protein>
    <submittedName>
        <fullName evidence="1">Uncharacterized protein</fullName>
    </submittedName>
</protein>